<dbReference type="VEuPathDB" id="FungiDB:PGTG_14536"/>
<organism evidence="2 3">
    <name type="scientific">Puccinia graminis f. sp. tritici (strain CRL 75-36-700-3 / race SCCL)</name>
    <name type="common">Black stem rust fungus</name>
    <dbReference type="NCBI Taxonomy" id="418459"/>
    <lineage>
        <taxon>Eukaryota</taxon>
        <taxon>Fungi</taxon>
        <taxon>Dikarya</taxon>
        <taxon>Basidiomycota</taxon>
        <taxon>Pucciniomycotina</taxon>
        <taxon>Pucciniomycetes</taxon>
        <taxon>Pucciniales</taxon>
        <taxon>Pucciniaceae</taxon>
        <taxon>Puccinia</taxon>
    </lineage>
</organism>
<name>E3KU46_PUCGT</name>
<feature type="region of interest" description="Disordered" evidence="1">
    <location>
        <begin position="270"/>
        <end position="300"/>
    </location>
</feature>
<dbReference type="OrthoDB" id="2509616at2759"/>
<dbReference type="InParanoid" id="E3KU46"/>
<keyword evidence="3" id="KW-1185">Reference proteome</keyword>
<evidence type="ECO:0000313" key="3">
    <source>
        <dbReference type="Proteomes" id="UP000008783"/>
    </source>
</evidence>
<gene>
    <name evidence="2" type="ORF">PGTG_14536</name>
</gene>
<dbReference type="EMBL" id="DS178309">
    <property type="protein sequence ID" value="EFP87821.2"/>
    <property type="molecule type" value="Genomic_DNA"/>
</dbReference>
<dbReference type="GeneID" id="10534719"/>
<proteinExistence type="predicted"/>
<dbReference type="RefSeq" id="XP_003332240.2">
    <property type="nucleotide sequence ID" value="XM_003332192.2"/>
</dbReference>
<dbReference type="Proteomes" id="UP000008783">
    <property type="component" value="Unassembled WGS sequence"/>
</dbReference>
<accession>E3KU46</accession>
<reference evidence="3" key="2">
    <citation type="journal article" date="2011" name="Proc. Natl. Acad. Sci. U.S.A.">
        <title>Obligate biotrophy features unraveled by the genomic analysis of rust fungi.</title>
        <authorList>
            <person name="Duplessis S."/>
            <person name="Cuomo C.A."/>
            <person name="Lin Y.-C."/>
            <person name="Aerts A."/>
            <person name="Tisserant E."/>
            <person name="Veneault-Fourrey C."/>
            <person name="Joly D.L."/>
            <person name="Hacquard S."/>
            <person name="Amselem J."/>
            <person name="Cantarel B.L."/>
            <person name="Chiu R."/>
            <person name="Coutinho P.M."/>
            <person name="Feau N."/>
            <person name="Field M."/>
            <person name="Frey P."/>
            <person name="Gelhaye E."/>
            <person name="Goldberg J."/>
            <person name="Grabherr M.G."/>
            <person name="Kodira C.D."/>
            <person name="Kohler A."/>
            <person name="Kuees U."/>
            <person name="Lindquist E.A."/>
            <person name="Lucas S.M."/>
            <person name="Mago R."/>
            <person name="Mauceli E."/>
            <person name="Morin E."/>
            <person name="Murat C."/>
            <person name="Pangilinan J.L."/>
            <person name="Park R."/>
            <person name="Pearson M."/>
            <person name="Quesneville H."/>
            <person name="Rouhier N."/>
            <person name="Sakthikumar S."/>
            <person name="Salamov A.A."/>
            <person name="Schmutz J."/>
            <person name="Selles B."/>
            <person name="Shapiro H."/>
            <person name="Tanguay P."/>
            <person name="Tuskan G.A."/>
            <person name="Henrissat B."/>
            <person name="Van de Peer Y."/>
            <person name="Rouze P."/>
            <person name="Ellis J.G."/>
            <person name="Dodds P.N."/>
            <person name="Schein J.E."/>
            <person name="Zhong S."/>
            <person name="Hamelin R.C."/>
            <person name="Grigoriev I.V."/>
            <person name="Szabo L.J."/>
            <person name="Martin F."/>
        </authorList>
    </citation>
    <scope>NUCLEOTIDE SEQUENCE [LARGE SCALE GENOMIC DNA]</scope>
    <source>
        <strain evidence="3">CRL 75-36-700-3 / race SCCL</strain>
    </source>
</reference>
<dbReference type="KEGG" id="pgr:PGTG_14536"/>
<dbReference type="AlphaFoldDB" id="E3KU46"/>
<evidence type="ECO:0000256" key="1">
    <source>
        <dbReference type="SAM" id="MobiDB-lite"/>
    </source>
</evidence>
<reference key="1">
    <citation type="submission" date="2007-01" db="EMBL/GenBank/DDBJ databases">
        <title>The Genome Sequence of Puccinia graminis f. sp. tritici Strain CRL 75-36-700-3.</title>
        <authorList>
            <consortium name="The Broad Institute Genome Sequencing Platform"/>
            <person name="Birren B."/>
            <person name="Lander E."/>
            <person name="Galagan J."/>
            <person name="Nusbaum C."/>
            <person name="Devon K."/>
            <person name="Cuomo C."/>
            <person name="Jaffe D."/>
            <person name="Butler J."/>
            <person name="Alvarez P."/>
            <person name="Gnerre S."/>
            <person name="Grabherr M."/>
            <person name="Mauceli E."/>
            <person name="Brockman W."/>
            <person name="Young S."/>
            <person name="LaButti K."/>
            <person name="Sykes S."/>
            <person name="DeCaprio D."/>
            <person name="Crawford M."/>
            <person name="Koehrsen M."/>
            <person name="Engels R."/>
            <person name="Montgomery P."/>
            <person name="Pearson M."/>
            <person name="Howarth C."/>
            <person name="Larson L."/>
            <person name="White J."/>
            <person name="Zeng Q."/>
            <person name="Kodira C."/>
            <person name="Yandava C."/>
            <person name="Alvarado L."/>
            <person name="O'Leary S."/>
            <person name="Szabo L."/>
            <person name="Dean R."/>
            <person name="Schein J."/>
        </authorList>
    </citation>
    <scope>NUCLEOTIDE SEQUENCE</scope>
    <source>
        <strain>CRL 75-36-700-3</strain>
    </source>
</reference>
<protein>
    <submittedName>
        <fullName evidence="2">Uncharacterized protein</fullName>
    </submittedName>
</protein>
<evidence type="ECO:0000313" key="2">
    <source>
        <dbReference type="EMBL" id="EFP87821.2"/>
    </source>
</evidence>
<dbReference type="HOGENOM" id="CLU_044507_0_0_1"/>
<sequence length="300" mass="34041">MGMPATISEYPAAPNRSQWDLWHHWAETRYDKMVKHLAKYTKKHKEVSKSVFKEMYKDEVTRIRKNLSPPAFQAAPDVLNSDLNIPINVKKAWQGRLMSQAGRQEGKSAEELKAEKARKASISWIKSKIAEKRRAAAIKKMGKQPSLALFFNKETVSDWEDQTPPAKPKRIDLVWRSEAFKRCSHKLDEISLTMTKTKNESKSTRKLLQRDSVEVKPDVEPEFDQIPRKLPKDAYNANFLSNISLVEREHLDPQPGIDLEGKYQILEEMTRRGGPGAARSARGSIGDLGMTSLQGPSTGS</sequence>
<feature type="compositionally biased region" description="Polar residues" evidence="1">
    <location>
        <begin position="291"/>
        <end position="300"/>
    </location>
</feature>